<evidence type="ECO:0000313" key="1">
    <source>
        <dbReference type="EMBL" id="MFC0531970.1"/>
    </source>
</evidence>
<name>A0ABV6MB68_9ACTN</name>
<sequence>MPSIRIQLDTDRSTARHVLELHRAGKHHRESRDAAREEVWRLGRTPAGEPVFVGVSNGDPVRLLYDVEVNLDTAR</sequence>
<dbReference type="Proteomes" id="UP001589867">
    <property type="component" value="Unassembled WGS sequence"/>
</dbReference>
<evidence type="ECO:0000313" key="2">
    <source>
        <dbReference type="Proteomes" id="UP001589867"/>
    </source>
</evidence>
<proteinExistence type="predicted"/>
<keyword evidence="2" id="KW-1185">Reference proteome</keyword>
<accession>A0ABV6MB68</accession>
<protein>
    <submittedName>
        <fullName evidence="1">Uncharacterized protein</fullName>
    </submittedName>
</protein>
<dbReference type="EMBL" id="JBHLUH010000063">
    <property type="protein sequence ID" value="MFC0531970.1"/>
    <property type="molecule type" value="Genomic_DNA"/>
</dbReference>
<organism evidence="1 2">
    <name type="scientific">Phytohabitans kaempferiae</name>
    <dbReference type="NCBI Taxonomy" id="1620943"/>
    <lineage>
        <taxon>Bacteria</taxon>
        <taxon>Bacillati</taxon>
        <taxon>Actinomycetota</taxon>
        <taxon>Actinomycetes</taxon>
        <taxon>Micromonosporales</taxon>
        <taxon>Micromonosporaceae</taxon>
    </lineage>
</organism>
<comment type="caution">
    <text evidence="1">The sequence shown here is derived from an EMBL/GenBank/DDBJ whole genome shotgun (WGS) entry which is preliminary data.</text>
</comment>
<gene>
    <name evidence="1" type="ORF">ACFFIA_30400</name>
</gene>
<dbReference type="RefSeq" id="WP_377257369.1">
    <property type="nucleotide sequence ID" value="NZ_JBHLUH010000063.1"/>
</dbReference>
<reference evidence="1 2" key="1">
    <citation type="submission" date="2024-09" db="EMBL/GenBank/DDBJ databases">
        <authorList>
            <person name="Sun Q."/>
            <person name="Mori K."/>
        </authorList>
    </citation>
    <scope>NUCLEOTIDE SEQUENCE [LARGE SCALE GENOMIC DNA]</scope>
    <source>
        <strain evidence="1 2">TBRC 3947</strain>
    </source>
</reference>